<evidence type="ECO:0000313" key="4">
    <source>
        <dbReference type="EMBL" id="WFR97123.1"/>
    </source>
</evidence>
<reference evidence="5" key="2">
    <citation type="journal article" date="2023" name="MicrobiologyOpen">
        <title>Genomics of the tumorigenes clade of the family Rhizobiaceae and description of Rhizobium rhododendri sp. nov.</title>
        <authorList>
            <person name="Kuzmanovic N."/>
            <person name="diCenzo G.C."/>
            <person name="Bunk B."/>
            <person name="Sproeer C."/>
            <person name="Fruehling A."/>
            <person name="Neumann-Schaal M."/>
            <person name="Overmann J."/>
            <person name="Smalla K."/>
        </authorList>
    </citation>
    <scope>NUCLEOTIDE SEQUENCE [LARGE SCALE GENOMIC DNA]</scope>
    <source>
        <strain evidence="5">1078</strain>
    </source>
</reference>
<protein>
    <submittedName>
        <fullName evidence="4">Alpha/beta hydrolase</fullName>
    </submittedName>
</protein>
<dbReference type="InterPro" id="IPR029058">
    <property type="entry name" value="AB_hydrolase_fold"/>
</dbReference>
<gene>
    <name evidence="4" type="ORF">PR017_08490</name>
</gene>
<evidence type="ECO:0000256" key="1">
    <source>
        <dbReference type="ARBA" id="ARBA00022801"/>
    </source>
</evidence>
<dbReference type="PANTHER" id="PTHR48081:SF6">
    <property type="entry name" value="PEPTIDASE S9 PROLYL OLIGOPEPTIDASE CATALYTIC DOMAIN-CONTAINING PROTEIN"/>
    <property type="match status" value="1"/>
</dbReference>
<evidence type="ECO:0000256" key="2">
    <source>
        <dbReference type="SAM" id="SignalP"/>
    </source>
</evidence>
<feature type="signal peptide" evidence="2">
    <location>
        <begin position="1"/>
        <end position="26"/>
    </location>
</feature>
<evidence type="ECO:0000259" key="3">
    <source>
        <dbReference type="Pfam" id="PF20434"/>
    </source>
</evidence>
<dbReference type="SUPFAM" id="SSF53474">
    <property type="entry name" value="alpha/beta-Hydrolases"/>
    <property type="match status" value="1"/>
</dbReference>
<keyword evidence="1 4" id="KW-0378">Hydrolase</keyword>
<dbReference type="RefSeq" id="WP_161959299.1">
    <property type="nucleotide sequence ID" value="NZ_CP117255.1"/>
</dbReference>
<dbReference type="GO" id="GO:0016787">
    <property type="term" value="F:hydrolase activity"/>
    <property type="evidence" value="ECO:0007669"/>
    <property type="project" value="UniProtKB-KW"/>
</dbReference>
<accession>A0AAF1K6I0</accession>
<feature type="chain" id="PRO_5042241837" evidence="2">
    <location>
        <begin position="27"/>
        <end position="318"/>
    </location>
</feature>
<dbReference type="EMBL" id="CP117255">
    <property type="protein sequence ID" value="WFR97123.1"/>
    <property type="molecule type" value="Genomic_DNA"/>
</dbReference>
<keyword evidence="2" id="KW-0732">Signal</keyword>
<reference evidence="4 5" key="1">
    <citation type="journal article" date="2018" name="Sci. Rep.">
        <title>Rhizobium tumorigenes sp. nov., a novel plant tumorigenic bacterium isolated from cane gall tumors on thornless blackberry.</title>
        <authorList>
            <person name="Kuzmanovi N."/>
            <person name="Smalla K."/>
            <person name="Gronow S."/>
            <person name="PuBawska J."/>
        </authorList>
    </citation>
    <scope>NUCLEOTIDE SEQUENCE [LARGE SCALE GENOMIC DNA]</scope>
    <source>
        <strain evidence="4 5">1078</strain>
    </source>
</reference>
<sequence length="318" mass="34112">MKRRNFLVGAAVAAAAVQTTTTAAVAATPEPAQNSTVEVINLWTGPPPGGAGPGQGENLTPRGSLTQISLPRIIIHKPDKPTGAAMLMCSGGGYARVDIVNESTPAAIYFASRGITSVELVYRVPQEGWSIHAPFLDGIRAMKILHTEAKRLGIDPARLGVMGFSAGGHVAGMLATKAAEQFYVQTDEIDSSPSDVAFAALLYPVVTMMAPFDQTMSRLKICGKKPTEDMREAFSVEQHVTEDMPPTFVAHAIDDPIVPVDHSLMLFRALRAADVDTELHIFQSGGHGWGMGKTRPSVRSWTQLVETWLRLNGMLPTV</sequence>
<dbReference type="AlphaFoldDB" id="A0AAF1K6I0"/>
<name>A0AAF1K6I0_9HYPH</name>
<dbReference type="Gene3D" id="3.40.50.1820">
    <property type="entry name" value="alpha/beta hydrolase"/>
    <property type="match status" value="1"/>
</dbReference>
<dbReference type="InterPro" id="IPR050300">
    <property type="entry name" value="GDXG_lipolytic_enzyme"/>
</dbReference>
<dbReference type="InterPro" id="IPR049492">
    <property type="entry name" value="BD-FAE-like_dom"/>
</dbReference>
<dbReference type="KEGG" id="rtu:PR017_08490"/>
<dbReference type="PANTHER" id="PTHR48081">
    <property type="entry name" value="AB HYDROLASE SUPERFAMILY PROTEIN C4A8.06C"/>
    <property type="match status" value="1"/>
</dbReference>
<proteinExistence type="predicted"/>
<evidence type="ECO:0000313" key="5">
    <source>
        <dbReference type="Proteomes" id="UP000249499"/>
    </source>
</evidence>
<dbReference type="Pfam" id="PF20434">
    <property type="entry name" value="BD-FAE"/>
    <property type="match status" value="1"/>
</dbReference>
<keyword evidence="5" id="KW-1185">Reference proteome</keyword>
<organism evidence="4 5">
    <name type="scientific">Rhizobium tumorigenes</name>
    <dbReference type="NCBI Taxonomy" id="2041385"/>
    <lineage>
        <taxon>Bacteria</taxon>
        <taxon>Pseudomonadati</taxon>
        <taxon>Pseudomonadota</taxon>
        <taxon>Alphaproteobacteria</taxon>
        <taxon>Hyphomicrobiales</taxon>
        <taxon>Rhizobiaceae</taxon>
        <taxon>Rhizobium/Agrobacterium group</taxon>
        <taxon>Rhizobium</taxon>
    </lineage>
</organism>
<feature type="domain" description="BD-FAE-like" evidence="3">
    <location>
        <begin position="84"/>
        <end position="270"/>
    </location>
</feature>
<dbReference type="Proteomes" id="UP000249499">
    <property type="component" value="Chromosome"/>
</dbReference>